<dbReference type="InterPro" id="IPR001387">
    <property type="entry name" value="Cro/C1-type_HTH"/>
</dbReference>
<dbReference type="STRING" id="1379.HMPREF3186_01626"/>
<dbReference type="PATRIC" id="fig|1379.3.peg.1616"/>
<gene>
    <name evidence="2" type="ORF">HMPREF3186_01626</name>
</gene>
<organism evidence="2 3">
    <name type="scientific">Gemella haemolysans</name>
    <dbReference type="NCBI Taxonomy" id="1379"/>
    <lineage>
        <taxon>Bacteria</taxon>
        <taxon>Bacillati</taxon>
        <taxon>Bacillota</taxon>
        <taxon>Bacilli</taxon>
        <taxon>Bacillales</taxon>
        <taxon>Gemellaceae</taxon>
        <taxon>Gemella</taxon>
    </lineage>
</organism>
<dbReference type="SUPFAM" id="SSF47413">
    <property type="entry name" value="lambda repressor-like DNA-binding domains"/>
    <property type="match status" value="1"/>
</dbReference>
<dbReference type="InterPro" id="IPR010982">
    <property type="entry name" value="Lambda_DNA-bd_dom_sf"/>
</dbReference>
<dbReference type="InterPro" id="IPR011990">
    <property type="entry name" value="TPR-like_helical_dom_sf"/>
</dbReference>
<comment type="caution">
    <text evidence="2">The sequence shown here is derived from an EMBL/GenBank/DDBJ whole genome shotgun (WGS) entry which is preliminary data.</text>
</comment>
<proteinExistence type="predicted"/>
<accession>A0A133ZQG0</accession>
<evidence type="ECO:0000313" key="2">
    <source>
        <dbReference type="EMBL" id="KXB57650.1"/>
    </source>
</evidence>
<evidence type="ECO:0000259" key="1">
    <source>
        <dbReference type="SMART" id="SM00530"/>
    </source>
</evidence>
<dbReference type="RefSeq" id="WP_060914678.1">
    <property type="nucleotide sequence ID" value="NZ_KQ959992.1"/>
</dbReference>
<dbReference type="SMART" id="SM00530">
    <property type="entry name" value="HTH_XRE"/>
    <property type="match status" value="1"/>
</dbReference>
<dbReference type="Gene3D" id="1.25.40.10">
    <property type="entry name" value="Tetratricopeptide repeat domain"/>
    <property type="match status" value="1"/>
</dbReference>
<evidence type="ECO:0000313" key="3">
    <source>
        <dbReference type="Proteomes" id="UP000070355"/>
    </source>
</evidence>
<feature type="domain" description="HTH cro/C1-type" evidence="1">
    <location>
        <begin position="10"/>
        <end position="64"/>
    </location>
</feature>
<sequence>MDEKNLHGSIFKKLREEREYKLKDIAGDVISTRTLMRFEADETSISIATFEKLLENLNINHLDYLTFYYDNIDTETTDFANRLQKLLQSGSSSKLVNECKKELKKKDIDFSKRLTILIYLNNILWKEDKELFEENRRLIKNRIDSLNKLGFDEIYGLIILIYSASKDEYSVEYIERIIKDCFKNIPVKNYLSKYMSAVYCDLLKIALSFLARVGYYELAEKRCKETLKLFNENPLLLNRAAFSKEIVAILASIYLKQNKEEGVLLANKILKYEDIIAEITGDPYYRQVRDITYEAYCKVNKTGLDIEF</sequence>
<protein>
    <recommendedName>
        <fullName evidence="1">HTH cro/C1-type domain-containing protein</fullName>
    </recommendedName>
</protein>
<dbReference type="Proteomes" id="UP000070355">
    <property type="component" value="Unassembled WGS sequence"/>
</dbReference>
<dbReference type="AlphaFoldDB" id="A0A133ZQG0"/>
<name>A0A133ZQG0_9BACL</name>
<dbReference type="OrthoDB" id="2242235at2"/>
<dbReference type="GO" id="GO:0003677">
    <property type="term" value="F:DNA binding"/>
    <property type="evidence" value="ECO:0007669"/>
    <property type="project" value="InterPro"/>
</dbReference>
<dbReference type="EMBL" id="LSDC01000122">
    <property type="protein sequence ID" value="KXB57650.1"/>
    <property type="molecule type" value="Genomic_DNA"/>
</dbReference>
<reference evidence="3" key="1">
    <citation type="submission" date="2016-01" db="EMBL/GenBank/DDBJ databases">
        <authorList>
            <person name="Mitreva M."/>
            <person name="Pepin K.H."/>
            <person name="Mihindukulasuriya K.A."/>
            <person name="Fulton R."/>
            <person name="Fronick C."/>
            <person name="O'Laughlin M."/>
            <person name="Miner T."/>
            <person name="Herter B."/>
            <person name="Rosa B.A."/>
            <person name="Cordes M."/>
            <person name="Tomlinson C."/>
            <person name="Wollam A."/>
            <person name="Palsikar V.B."/>
            <person name="Mardis E.R."/>
            <person name="Wilson R.K."/>
        </authorList>
    </citation>
    <scope>NUCLEOTIDE SEQUENCE [LARGE SCALE GENOMIC DNA]</scope>
    <source>
        <strain evidence="3">DNF01167</strain>
    </source>
</reference>